<dbReference type="KEGG" id="xce:Xcel_0758"/>
<evidence type="ECO:0000313" key="15">
    <source>
        <dbReference type="Proteomes" id="UP000002255"/>
    </source>
</evidence>
<dbReference type="GO" id="GO:0006012">
    <property type="term" value="P:galactose metabolic process"/>
    <property type="evidence" value="ECO:0007669"/>
    <property type="project" value="UniProtKB-UniRule"/>
</dbReference>
<dbReference type="HOGENOM" id="CLU_017814_2_1_11"/>
<protein>
    <recommendedName>
        <fullName evidence="10">Galactokinase</fullName>
        <ecNumber evidence="10">2.7.1.6</ecNumber>
    </recommendedName>
</protein>
<dbReference type="GO" id="GO:0046872">
    <property type="term" value="F:metal ion binding"/>
    <property type="evidence" value="ECO:0007669"/>
    <property type="project" value="UniProtKB-KW"/>
</dbReference>
<dbReference type="GO" id="GO:0005829">
    <property type="term" value="C:cytosol"/>
    <property type="evidence" value="ECO:0007669"/>
    <property type="project" value="TreeGrafter"/>
</dbReference>
<evidence type="ECO:0000313" key="14">
    <source>
        <dbReference type="EMBL" id="ACZ29797.1"/>
    </source>
</evidence>
<keyword evidence="5" id="KW-0418">Kinase</keyword>
<reference evidence="15" key="1">
    <citation type="submission" date="2009-11" db="EMBL/GenBank/DDBJ databases">
        <title>The complete chromosome of Xylanimonas cellulosilytica DSM 15894.</title>
        <authorList>
            <consortium name="US DOE Joint Genome Institute (JGI-PGF)"/>
            <person name="Lucas S."/>
            <person name="Copeland A."/>
            <person name="Lapidus A."/>
            <person name="Glavina del Rio T."/>
            <person name="Dalin E."/>
            <person name="Tice H."/>
            <person name="Bruce D."/>
            <person name="Goodwin L."/>
            <person name="Pitluck S."/>
            <person name="Kyrpides N."/>
            <person name="Mavromatis K."/>
            <person name="Ivanova N."/>
            <person name="Mikhailova N."/>
            <person name="Foster B."/>
            <person name="Clum A."/>
            <person name="Brettin T."/>
            <person name="Detter J.C."/>
            <person name="Han C."/>
            <person name="Larimer F."/>
            <person name="Land M."/>
            <person name="Hauser L."/>
            <person name="Markowitz V."/>
            <person name="Cheng J.F."/>
            <person name="Hugenholtz P."/>
            <person name="Woyke T."/>
            <person name="Wu D."/>
            <person name="Gehrich-Schroeter G."/>
            <person name="Schneider S."/>
            <person name="Pukall S.R."/>
            <person name="Klenk H.P."/>
            <person name="Eisen J.A."/>
        </authorList>
    </citation>
    <scope>NUCLEOTIDE SEQUENCE [LARGE SCALE GENOMIC DNA]</scope>
    <source>
        <strain evidence="15">DSM 15894 / CECT 5975 / LMG 20990 / XIL07</strain>
    </source>
</reference>
<keyword evidence="3" id="KW-0479">Metal-binding</keyword>
<feature type="domain" description="GHMP kinase N-terminal" evidence="11">
    <location>
        <begin position="115"/>
        <end position="205"/>
    </location>
</feature>
<dbReference type="PRINTS" id="PR00959">
    <property type="entry name" value="MEVGALKINASE"/>
</dbReference>
<keyword evidence="4" id="KW-0547">Nucleotide-binding</keyword>
<dbReference type="PANTHER" id="PTHR10457">
    <property type="entry name" value="MEVALONATE KINASE/GALACTOKINASE"/>
    <property type="match status" value="1"/>
</dbReference>
<evidence type="ECO:0000256" key="6">
    <source>
        <dbReference type="ARBA" id="ARBA00022840"/>
    </source>
</evidence>
<dbReference type="InterPro" id="IPR006206">
    <property type="entry name" value="Mevalonate/galactokinase"/>
</dbReference>
<evidence type="ECO:0000256" key="9">
    <source>
        <dbReference type="ARBA" id="ARBA00023277"/>
    </source>
</evidence>
<dbReference type="Proteomes" id="UP000002255">
    <property type="component" value="Chromosome"/>
</dbReference>
<dbReference type="PANTHER" id="PTHR10457:SF7">
    <property type="entry name" value="GALACTOKINASE-RELATED"/>
    <property type="match status" value="1"/>
</dbReference>
<keyword evidence="6" id="KW-0067">ATP-binding</keyword>
<keyword evidence="15" id="KW-1185">Reference proteome</keyword>
<gene>
    <name evidence="14" type="ordered locus">Xcel_0758</name>
</gene>
<keyword evidence="9" id="KW-0119">Carbohydrate metabolism</keyword>
<dbReference type="EMBL" id="CP001821">
    <property type="protein sequence ID" value="ACZ29797.1"/>
    <property type="molecule type" value="Genomic_DNA"/>
</dbReference>
<dbReference type="SUPFAM" id="SSF55060">
    <property type="entry name" value="GHMP Kinase, C-terminal domain"/>
    <property type="match status" value="1"/>
</dbReference>
<feature type="domain" description="Galactokinase N-terminal" evidence="13">
    <location>
        <begin position="39"/>
        <end position="78"/>
    </location>
</feature>
<keyword evidence="7" id="KW-0460">Magnesium</keyword>
<dbReference type="PIRSF" id="PIRSF000530">
    <property type="entry name" value="Galactokinase"/>
    <property type="match status" value="1"/>
</dbReference>
<dbReference type="PRINTS" id="PR00473">
    <property type="entry name" value="GALCTOKINASE"/>
</dbReference>
<dbReference type="InterPro" id="IPR019741">
    <property type="entry name" value="Galactokinase_CS"/>
</dbReference>
<evidence type="ECO:0000259" key="12">
    <source>
        <dbReference type="Pfam" id="PF08544"/>
    </source>
</evidence>
<dbReference type="FunFam" id="3.30.70.890:FF:000001">
    <property type="entry name" value="Galactokinase"/>
    <property type="match status" value="1"/>
</dbReference>
<dbReference type="OrthoDB" id="250531at2"/>
<feature type="domain" description="GHMP kinase C-terminal" evidence="12">
    <location>
        <begin position="336"/>
        <end position="407"/>
    </location>
</feature>
<dbReference type="GO" id="GO:0004335">
    <property type="term" value="F:galactokinase activity"/>
    <property type="evidence" value="ECO:0007669"/>
    <property type="project" value="UniProtKB-UniRule"/>
</dbReference>
<evidence type="ECO:0000259" key="11">
    <source>
        <dbReference type="Pfam" id="PF00288"/>
    </source>
</evidence>
<dbReference type="GO" id="GO:0005524">
    <property type="term" value="F:ATP binding"/>
    <property type="evidence" value="ECO:0007669"/>
    <property type="project" value="UniProtKB-UniRule"/>
</dbReference>
<evidence type="ECO:0000256" key="5">
    <source>
        <dbReference type="ARBA" id="ARBA00022777"/>
    </source>
</evidence>
<dbReference type="Pfam" id="PF10509">
    <property type="entry name" value="GalKase_gal_bdg"/>
    <property type="match status" value="1"/>
</dbReference>
<dbReference type="InterPro" id="IPR014721">
    <property type="entry name" value="Ribsml_uS5_D2-typ_fold_subgr"/>
</dbReference>
<evidence type="ECO:0000256" key="8">
    <source>
        <dbReference type="ARBA" id="ARBA00023144"/>
    </source>
</evidence>
<evidence type="ECO:0000256" key="7">
    <source>
        <dbReference type="ARBA" id="ARBA00022842"/>
    </source>
</evidence>
<dbReference type="Gene3D" id="3.30.70.890">
    <property type="entry name" value="GHMP kinase, C-terminal domain"/>
    <property type="match status" value="1"/>
</dbReference>
<dbReference type="EC" id="2.7.1.6" evidence="10"/>
<dbReference type="eggNOG" id="COG0153">
    <property type="taxonomic scope" value="Bacteria"/>
</dbReference>
<dbReference type="AlphaFoldDB" id="D1BXI7"/>
<dbReference type="PROSITE" id="PS00106">
    <property type="entry name" value="GALACTOKINASE"/>
    <property type="match status" value="1"/>
</dbReference>
<dbReference type="Pfam" id="PF08544">
    <property type="entry name" value="GHMP_kinases_C"/>
    <property type="match status" value="1"/>
</dbReference>
<comment type="similarity">
    <text evidence="1">Belongs to the GHMP kinase family. GalK subfamily.</text>
</comment>
<evidence type="ECO:0000256" key="10">
    <source>
        <dbReference type="NCBIfam" id="TIGR00131"/>
    </source>
</evidence>
<organism evidence="14 15">
    <name type="scientific">Xylanimonas cellulosilytica (strain DSM 15894 / JCM 12276 / CECT 5975 / KCTC 9989 / LMG 20990 / NBRC 107835 / XIL07)</name>
    <dbReference type="NCBI Taxonomy" id="446471"/>
    <lineage>
        <taxon>Bacteria</taxon>
        <taxon>Bacillati</taxon>
        <taxon>Actinomycetota</taxon>
        <taxon>Actinomycetes</taxon>
        <taxon>Micrococcales</taxon>
        <taxon>Promicromonosporaceae</taxon>
        <taxon>Xylanimonas</taxon>
    </lineage>
</organism>
<dbReference type="Gene3D" id="3.30.230.10">
    <property type="match status" value="1"/>
</dbReference>
<dbReference type="NCBIfam" id="TIGR00131">
    <property type="entry name" value="gal_kin"/>
    <property type="match status" value="1"/>
</dbReference>
<reference evidence="14 15" key="2">
    <citation type="journal article" date="2010" name="Stand. Genomic Sci.">
        <title>Complete genome sequence of Xylanimonas cellulosilytica type strain (XIL07).</title>
        <authorList>
            <person name="Foster B."/>
            <person name="Pukall R."/>
            <person name="Abt B."/>
            <person name="Nolan M."/>
            <person name="Glavina Del Rio T."/>
            <person name="Chen F."/>
            <person name="Lucas S."/>
            <person name="Tice H."/>
            <person name="Pitluck S."/>
            <person name="Cheng J.-F."/>
            <person name="Chertkov O."/>
            <person name="Brettin T."/>
            <person name="Han C."/>
            <person name="Detter J.C."/>
            <person name="Bruce D."/>
            <person name="Goodwin L."/>
            <person name="Ivanova N."/>
            <person name="Mavromatis K."/>
            <person name="Pati A."/>
            <person name="Mikhailova N."/>
            <person name="Chen A."/>
            <person name="Palaniappan K."/>
            <person name="Land M."/>
            <person name="Hauser L."/>
            <person name="Chang Y.-J."/>
            <person name="Jeffries C.D."/>
            <person name="Chain P."/>
            <person name="Rohde M."/>
            <person name="Goeker M."/>
            <person name="Bristow J."/>
            <person name="Eisen J.A."/>
            <person name="Markowitz V."/>
            <person name="Hugenholtz P."/>
            <person name="Kyrpides N.C."/>
            <person name="Klenk H.-P."/>
            <person name="Lapidus A."/>
        </authorList>
    </citation>
    <scope>NUCLEOTIDE SEQUENCE [LARGE SCALE GENOMIC DNA]</scope>
    <source>
        <strain evidence="15">DSM 15894 / CECT 5975 / LMG 20990 / XIL07</strain>
    </source>
</reference>
<evidence type="ECO:0000256" key="3">
    <source>
        <dbReference type="ARBA" id="ARBA00022723"/>
    </source>
</evidence>
<evidence type="ECO:0000256" key="2">
    <source>
        <dbReference type="ARBA" id="ARBA00022679"/>
    </source>
</evidence>
<accession>D1BXI7</accession>
<keyword evidence="8" id="KW-0299">Galactose metabolism</keyword>
<dbReference type="InterPro" id="IPR000705">
    <property type="entry name" value="Galactokinase"/>
</dbReference>
<dbReference type="InterPro" id="IPR006204">
    <property type="entry name" value="GHMP_kinase_N_dom"/>
</dbReference>
<proteinExistence type="inferred from homology"/>
<dbReference type="InterPro" id="IPR020568">
    <property type="entry name" value="Ribosomal_Su5_D2-typ_SF"/>
</dbReference>
<dbReference type="STRING" id="446471.Xcel_0758"/>
<evidence type="ECO:0000259" key="13">
    <source>
        <dbReference type="Pfam" id="PF10509"/>
    </source>
</evidence>
<keyword evidence="2" id="KW-0808">Transferase</keyword>
<dbReference type="Pfam" id="PF00288">
    <property type="entry name" value="GHMP_kinases_N"/>
    <property type="match status" value="1"/>
</dbReference>
<dbReference type="SUPFAM" id="SSF54211">
    <property type="entry name" value="Ribosomal protein S5 domain 2-like"/>
    <property type="match status" value="1"/>
</dbReference>
<sequence>MSVPQWLPAWTRAEGVERVRALFATTFHDDSETGPVDGTADGVWSAPGRVNIIGEHTDYNEGLCLPTALPHRTYVALEKRDDDVVRIASAQTDEPWTARLTDIHAGGTVEGWGAYVAGVAWALREAGYPVGGFDAVVDSCVPFGASLSSSAAIECAFAVALSDVFGLGLTGDDTGRTVLVDAARRAENDIAGAPTGGLDQSASMLCAEDQALLLDFRAGLAPADFAQHVPFDLATAGLNLLVIDSRAPHQLVDGQYADRRAACDTAAGYLGVQSLREIGLADLDAALTRLTEVDVEDSLRRRVRHVVTETARTAELAELVRGGLGADGVPDEAAAARAGALMNASHASLRDDYEVTVPETDLAVDASLAAGAIGARMTGGGFGGSTIALVRADQVEPVAEAVAAAFADAGFTAPAFLAAPPSAAAGRDA</sequence>
<dbReference type="InterPro" id="IPR013750">
    <property type="entry name" value="GHMP_kinase_C_dom"/>
</dbReference>
<evidence type="ECO:0000256" key="1">
    <source>
        <dbReference type="ARBA" id="ARBA00006566"/>
    </source>
</evidence>
<dbReference type="RefSeq" id="WP_012877539.1">
    <property type="nucleotide sequence ID" value="NC_013530.1"/>
</dbReference>
<dbReference type="InterPro" id="IPR036554">
    <property type="entry name" value="GHMP_kinase_C_sf"/>
</dbReference>
<name>D1BXI7_XYLCX</name>
<dbReference type="InterPro" id="IPR019539">
    <property type="entry name" value="GalKase_N"/>
</dbReference>
<evidence type="ECO:0000256" key="4">
    <source>
        <dbReference type="ARBA" id="ARBA00022741"/>
    </source>
</evidence>